<reference evidence="3" key="1">
    <citation type="journal article" date="2019" name="Int. J. Syst. Evol. Microbiol.">
        <title>The Global Catalogue of Microorganisms (GCM) 10K type strain sequencing project: providing services to taxonomists for standard genome sequencing and annotation.</title>
        <authorList>
            <consortium name="The Broad Institute Genomics Platform"/>
            <consortium name="The Broad Institute Genome Sequencing Center for Infectious Disease"/>
            <person name="Wu L."/>
            <person name="Ma J."/>
        </authorList>
    </citation>
    <scope>NUCLEOTIDE SEQUENCE [LARGE SCALE GENOMIC DNA]</scope>
    <source>
        <strain evidence="3">JCM 16603</strain>
    </source>
</reference>
<comment type="caution">
    <text evidence="2">The sequence shown here is derived from an EMBL/GenBank/DDBJ whole genome shotgun (WGS) entry which is preliminary data.</text>
</comment>
<name>A0ABP7SEB3_9SPHN</name>
<sequence>MAFRRVLLASILLASTTSPALAAWREARTKHFIIYSEQSPGELQAYAAKLERFDAAVRKIRGYEDPQLTDGARLTVFDLPTISAVQQLLPSRMNAAGFYIPRASGAVAFVSTRGSSIAGRGLESDRTLLHEYTHHLMLTDPNSPLAAWLVEGTAEFFGTAVVEKSGDVTIGYPPRSSANTILNDVGFSAGDLLAGARPRNDIERSSVYGKGWLLTHYLAFNQARSGQLSRYVAGLSRGEPPRQAAEGAFGDLKQLDKEIDLYARKTFPALQVPAGPTPGIQIRSLSEGEAAIMPVRIRVDRGLRASDVPAVAEQARAIAARYPADTAVQATLAEVELAAKRWWPAVEAADKALASDPKNVGAMITKGRAMLAEARGKGSSADWKEVRRWLVQANRADTENAEPLYLYYQTFPASGAKPTADAVKGLYYAHTLAPHDMGLRFTVVRQQLEDGEIDNAIRSFSPIVANPHIDVEKRPKLIEAMQKMRARDAAGALAAIEADYRGDRGGPDG</sequence>
<evidence type="ECO:0000313" key="3">
    <source>
        <dbReference type="Proteomes" id="UP001501310"/>
    </source>
</evidence>
<feature type="chain" id="PRO_5046339318" evidence="1">
    <location>
        <begin position="23"/>
        <end position="509"/>
    </location>
</feature>
<organism evidence="2 3">
    <name type="scientific">Sphingomonas humi</name>
    <dbReference type="NCBI Taxonomy" id="335630"/>
    <lineage>
        <taxon>Bacteria</taxon>
        <taxon>Pseudomonadati</taxon>
        <taxon>Pseudomonadota</taxon>
        <taxon>Alphaproteobacteria</taxon>
        <taxon>Sphingomonadales</taxon>
        <taxon>Sphingomonadaceae</taxon>
        <taxon>Sphingomonas</taxon>
    </lineage>
</organism>
<dbReference type="Proteomes" id="UP001501310">
    <property type="component" value="Unassembled WGS sequence"/>
</dbReference>
<accession>A0ABP7SEB3</accession>
<evidence type="ECO:0000256" key="1">
    <source>
        <dbReference type="SAM" id="SignalP"/>
    </source>
</evidence>
<proteinExistence type="predicted"/>
<dbReference type="RefSeq" id="WP_344711044.1">
    <property type="nucleotide sequence ID" value="NZ_BAAAZD010000002.1"/>
</dbReference>
<dbReference type="SUPFAM" id="SSF48452">
    <property type="entry name" value="TPR-like"/>
    <property type="match status" value="1"/>
</dbReference>
<gene>
    <name evidence="2" type="ORF">GCM10022211_26140</name>
</gene>
<evidence type="ECO:0000313" key="2">
    <source>
        <dbReference type="EMBL" id="GAA4010462.1"/>
    </source>
</evidence>
<dbReference type="EMBL" id="BAAAZD010000002">
    <property type="protein sequence ID" value="GAA4010462.1"/>
    <property type="molecule type" value="Genomic_DNA"/>
</dbReference>
<keyword evidence="3" id="KW-1185">Reference proteome</keyword>
<keyword evidence="1" id="KW-0732">Signal</keyword>
<feature type="signal peptide" evidence="1">
    <location>
        <begin position="1"/>
        <end position="22"/>
    </location>
</feature>
<dbReference type="Gene3D" id="1.25.40.10">
    <property type="entry name" value="Tetratricopeptide repeat domain"/>
    <property type="match status" value="1"/>
</dbReference>
<protein>
    <submittedName>
        <fullName evidence="2">DUF1570 domain-containing protein</fullName>
    </submittedName>
</protein>
<dbReference type="InterPro" id="IPR011990">
    <property type="entry name" value="TPR-like_helical_dom_sf"/>
</dbReference>